<dbReference type="InterPro" id="IPR002514">
    <property type="entry name" value="Transposase_8"/>
</dbReference>
<name>A0A0D2K1H9_9BACT</name>
<gene>
    <name evidence="1" type="ORF">X474_01875</name>
</gene>
<dbReference type="GO" id="GO:0004803">
    <property type="term" value="F:transposase activity"/>
    <property type="evidence" value="ECO:0007669"/>
    <property type="project" value="InterPro"/>
</dbReference>
<evidence type="ECO:0000313" key="2">
    <source>
        <dbReference type="Proteomes" id="UP000032233"/>
    </source>
</evidence>
<dbReference type="InterPro" id="IPR010921">
    <property type="entry name" value="Trp_repressor/repl_initiator"/>
</dbReference>
<protein>
    <submittedName>
        <fullName evidence="1">Transposase</fullName>
    </submittedName>
</protein>
<dbReference type="GO" id="GO:0043565">
    <property type="term" value="F:sequence-specific DNA binding"/>
    <property type="evidence" value="ECO:0007669"/>
    <property type="project" value="InterPro"/>
</dbReference>
<dbReference type="InParanoid" id="A0A0D2K1H9"/>
<dbReference type="Proteomes" id="UP000032233">
    <property type="component" value="Unassembled WGS sequence"/>
</dbReference>
<proteinExistence type="predicted"/>
<keyword evidence="2" id="KW-1185">Reference proteome</keyword>
<accession>A0A0D2K1H9</accession>
<dbReference type="GO" id="GO:0006313">
    <property type="term" value="P:DNA transposition"/>
    <property type="evidence" value="ECO:0007669"/>
    <property type="project" value="InterPro"/>
</dbReference>
<dbReference type="AlphaFoldDB" id="A0A0D2K1H9"/>
<dbReference type="Gene3D" id="1.10.10.10">
    <property type="entry name" value="Winged helix-like DNA-binding domain superfamily/Winged helix DNA-binding domain"/>
    <property type="match status" value="1"/>
</dbReference>
<dbReference type="EMBL" id="AZAC01000002">
    <property type="protein sequence ID" value="KIX15500.1"/>
    <property type="molecule type" value="Genomic_DNA"/>
</dbReference>
<organism evidence="1 2">
    <name type="scientific">Dethiosulfatarculus sandiegensis</name>
    <dbReference type="NCBI Taxonomy" id="1429043"/>
    <lineage>
        <taxon>Bacteria</taxon>
        <taxon>Pseudomonadati</taxon>
        <taxon>Thermodesulfobacteriota</taxon>
        <taxon>Desulfarculia</taxon>
        <taxon>Desulfarculales</taxon>
        <taxon>Desulfarculaceae</taxon>
        <taxon>Dethiosulfatarculus</taxon>
    </lineage>
</organism>
<dbReference type="SUPFAM" id="SSF48295">
    <property type="entry name" value="TrpR-like"/>
    <property type="match status" value="1"/>
</dbReference>
<evidence type="ECO:0000313" key="1">
    <source>
        <dbReference type="EMBL" id="KIX15500.1"/>
    </source>
</evidence>
<dbReference type="InterPro" id="IPR036388">
    <property type="entry name" value="WH-like_DNA-bd_sf"/>
</dbReference>
<reference evidence="1 2" key="1">
    <citation type="submission" date="2013-11" db="EMBL/GenBank/DDBJ databases">
        <title>Metagenomic analysis of a methanogenic consortium involved in long chain n-alkane degradation.</title>
        <authorList>
            <person name="Davidova I.A."/>
            <person name="Callaghan A.V."/>
            <person name="Wawrik B."/>
            <person name="Pruitt S."/>
            <person name="Marks C."/>
            <person name="Duncan K.E."/>
            <person name="Suflita J.M."/>
        </authorList>
    </citation>
    <scope>NUCLEOTIDE SEQUENCE [LARGE SCALE GENOMIC DNA]</scope>
    <source>
        <strain evidence="1 2">SPR</strain>
    </source>
</reference>
<comment type="caution">
    <text evidence="1">The sequence shown here is derived from an EMBL/GenBank/DDBJ whole genome shotgun (WGS) entry which is preliminary data.</text>
</comment>
<dbReference type="STRING" id="1429043.X474_01875"/>
<dbReference type="Pfam" id="PF01527">
    <property type="entry name" value="HTH_Tnp_1"/>
    <property type="match status" value="1"/>
</dbReference>
<sequence length="94" mass="10501">MAKRKPHSASFKAKVALEAIKGEMTIAELASRYEVHPTMITKWKKQAMDGMADTFAKGGRSPRQDDQEARIKELHAKIGELTVERGFLAKAFGR</sequence>